<keyword evidence="3" id="KW-1185">Reference proteome</keyword>
<organism evidence="2 3">
    <name type="scientific">Solirubrobacter pauli</name>
    <dbReference type="NCBI Taxonomy" id="166793"/>
    <lineage>
        <taxon>Bacteria</taxon>
        <taxon>Bacillati</taxon>
        <taxon>Actinomycetota</taxon>
        <taxon>Thermoleophilia</taxon>
        <taxon>Solirubrobacterales</taxon>
        <taxon>Solirubrobacteraceae</taxon>
        <taxon>Solirubrobacter</taxon>
    </lineage>
</organism>
<evidence type="ECO:0000256" key="1">
    <source>
        <dbReference type="SAM" id="SignalP"/>
    </source>
</evidence>
<gene>
    <name evidence="2" type="ORF">C8N24_4990</name>
</gene>
<feature type="chain" id="PRO_5039473380" evidence="1">
    <location>
        <begin position="25"/>
        <end position="130"/>
    </location>
</feature>
<evidence type="ECO:0000313" key="3">
    <source>
        <dbReference type="Proteomes" id="UP000278962"/>
    </source>
</evidence>
<keyword evidence="1" id="KW-0732">Signal</keyword>
<reference evidence="2 3" key="1">
    <citation type="submission" date="2018-10" db="EMBL/GenBank/DDBJ databases">
        <title>Genomic Encyclopedia of Archaeal and Bacterial Type Strains, Phase II (KMG-II): from individual species to whole genera.</title>
        <authorList>
            <person name="Goeker M."/>
        </authorList>
    </citation>
    <scope>NUCLEOTIDE SEQUENCE [LARGE SCALE GENOMIC DNA]</scope>
    <source>
        <strain evidence="2 3">DSM 14954</strain>
    </source>
</reference>
<evidence type="ECO:0000313" key="2">
    <source>
        <dbReference type="EMBL" id="RKQ86972.1"/>
    </source>
</evidence>
<sequence length="130" mass="14305">MSRFRVALALLATGVATTVVPATADAALRTFRSPSGNLGCQFYSDVDVSRQVRCEWKGGNDRAMVLDETRKGKRIRITDTVFDPGAKPLAYGKSTTFGRLRCTSRRSGITCKSLRSNHGFTVSVQKQRVF</sequence>
<dbReference type="RefSeq" id="WP_121255159.1">
    <property type="nucleotide sequence ID" value="NZ_RBIL01000002.1"/>
</dbReference>
<accession>A0A660L256</accession>
<protein>
    <submittedName>
        <fullName evidence="2">Uncharacterized protein</fullName>
    </submittedName>
</protein>
<dbReference type="EMBL" id="RBIL01000002">
    <property type="protein sequence ID" value="RKQ86972.1"/>
    <property type="molecule type" value="Genomic_DNA"/>
</dbReference>
<proteinExistence type="predicted"/>
<dbReference type="Proteomes" id="UP000278962">
    <property type="component" value="Unassembled WGS sequence"/>
</dbReference>
<comment type="caution">
    <text evidence="2">The sequence shown here is derived from an EMBL/GenBank/DDBJ whole genome shotgun (WGS) entry which is preliminary data.</text>
</comment>
<feature type="signal peptide" evidence="1">
    <location>
        <begin position="1"/>
        <end position="24"/>
    </location>
</feature>
<dbReference type="AlphaFoldDB" id="A0A660L256"/>
<dbReference type="OrthoDB" id="495539at2"/>
<name>A0A660L256_9ACTN</name>